<protein>
    <submittedName>
        <fullName evidence="1">Uncharacterized protein</fullName>
    </submittedName>
</protein>
<name>A0A1I3VBM9_9RHOB</name>
<dbReference type="Proteomes" id="UP000199630">
    <property type="component" value="Unassembled WGS sequence"/>
</dbReference>
<evidence type="ECO:0000313" key="1">
    <source>
        <dbReference type="EMBL" id="SFJ92550.1"/>
    </source>
</evidence>
<accession>A0A1I3VBM9</accession>
<dbReference type="EMBL" id="FORH01000007">
    <property type="protein sequence ID" value="SFJ92550.1"/>
    <property type="molecule type" value="Genomic_DNA"/>
</dbReference>
<proteinExistence type="predicted"/>
<dbReference type="RefSeq" id="WP_143093117.1">
    <property type="nucleotide sequence ID" value="NZ_FORH01000007.1"/>
</dbReference>
<organism evidence="1 2">
    <name type="scientific">Celeribacter neptunius</name>
    <dbReference type="NCBI Taxonomy" id="588602"/>
    <lineage>
        <taxon>Bacteria</taxon>
        <taxon>Pseudomonadati</taxon>
        <taxon>Pseudomonadota</taxon>
        <taxon>Alphaproteobacteria</taxon>
        <taxon>Rhodobacterales</taxon>
        <taxon>Roseobacteraceae</taxon>
        <taxon>Celeribacter</taxon>
    </lineage>
</organism>
<gene>
    <name evidence="1" type="ORF">SAMN04487991_3292</name>
</gene>
<reference evidence="2" key="1">
    <citation type="submission" date="2016-10" db="EMBL/GenBank/DDBJ databases">
        <authorList>
            <person name="Varghese N."/>
            <person name="Submissions S."/>
        </authorList>
    </citation>
    <scope>NUCLEOTIDE SEQUENCE [LARGE SCALE GENOMIC DNA]</scope>
    <source>
        <strain evidence="2">DSM 26471</strain>
    </source>
</reference>
<dbReference type="STRING" id="588602.SAMN04487991_3292"/>
<evidence type="ECO:0000313" key="2">
    <source>
        <dbReference type="Proteomes" id="UP000199630"/>
    </source>
</evidence>
<dbReference type="AlphaFoldDB" id="A0A1I3VBM9"/>
<sequence length="226" mass="26487">MPCPDQNLLKKAAMQAKENWGWWGPDFLEPDFKSLPLLLDYPRFRGFGADYSVVRGLSARQCDTLRKDLKSTPGFLSNFSKNMTYEAFEKGFGEFKKMLIDLPKDKNKEAQKQERVLNQNRISLLSKLLCTWQPTEFAMWDTLAREGLHKISSSKSTRYTRHTQYPEYNAAFWKLYEKWEKELGDHADQEWQQASLKNDELQERIALFAPRILDSYLMLSAPSQKQ</sequence>
<keyword evidence="2" id="KW-1185">Reference proteome</keyword>
<dbReference type="OrthoDB" id="7876673at2"/>